<feature type="domain" description="AAA+ ATPase" evidence="1">
    <location>
        <begin position="25"/>
        <end position="429"/>
    </location>
</feature>
<dbReference type="InterPro" id="IPR041685">
    <property type="entry name" value="AAA_GajA/Old/RecF-like"/>
</dbReference>
<dbReference type="Gene3D" id="3.40.50.300">
    <property type="entry name" value="P-loop containing nucleotide triphosphate hydrolases"/>
    <property type="match status" value="1"/>
</dbReference>
<reference evidence="3" key="2">
    <citation type="submission" date="2012-03" db="EMBL/GenBank/DDBJ databases">
        <title>Genome sequence of the fruiting myxobacterium Corallococcus coralloides DSM 2259.</title>
        <authorList>
            <person name="Huntley S."/>
            <person name="Zhang Y."/>
            <person name="Treuner-Lange A."/>
            <person name="Sensen C.W."/>
            <person name="Sogaard-Andersen L."/>
        </authorList>
    </citation>
    <scope>NUCLEOTIDE SEQUENCE [LARGE SCALE GENOMIC DNA]</scope>
    <source>
        <strain evidence="3">ATCC 25202 / DSM 2259 / NBRC 100086 / M2</strain>
    </source>
</reference>
<dbReference type="InParanoid" id="H8MU96"/>
<gene>
    <name evidence="2" type="ordered locus">COCOR_05220</name>
</gene>
<dbReference type="AlphaFoldDB" id="H8MU96"/>
<dbReference type="InterPro" id="IPR003959">
    <property type="entry name" value="ATPase_AAA_core"/>
</dbReference>
<protein>
    <submittedName>
        <fullName evidence="2">ATPase</fullName>
    </submittedName>
</protein>
<dbReference type="InterPro" id="IPR051396">
    <property type="entry name" value="Bact_Antivir_Def_Nuclease"/>
</dbReference>
<accession>H8MU96</accession>
<dbReference type="HOGENOM" id="CLU_033692_0_0_7"/>
<dbReference type="OrthoDB" id="5468457at2"/>
<dbReference type="PANTHER" id="PTHR43581:SF2">
    <property type="entry name" value="EXCINUCLEASE ATPASE SUBUNIT"/>
    <property type="match status" value="1"/>
</dbReference>
<dbReference type="RefSeq" id="WP_014398013.1">
    <property type="nucleotide sequence ID" value="NC_017030.1"/>
</dbReference>
<dbReference type="InterPro" id="IPR027417">
    <property type="entry name" value="P-loop_NTPase"/>
</dbReference>
<dbReference type="Pfam" id="PF13304">
    <property type="entry name" value="AAA_21"/>
    <property type="match status" value="1"/>
</dbReference>
<reference evidence="2 3" key="1">
    <citation type="journal article" date="2012" name="J. Bacteriol.">
        <title>Complete Genome Sequence of the Fruiting Myxobacterium Corallococcus coralloides DSM 2259.</title>
        <authorList>
            <person name="Huntley S."/>
            <person name="Zhang Y."/>
            <person name="Treuner-Lange A."/>
            <person name="Kneip S."/>
            <person name="Sensen C.W."/>
            <person name="Sogaard-Andersen L."/>
        </authorList>
    </citation>
    <scope>NUCLEOTIDE SEQUENCE [LARGE SCALE GENOMIC DNA]</scope>
    <source>
        <strain evidence="3">ATCC 25202 / DSM 2259 / NBRC 100086 / M2</strain>
    </source>
</reference>
<dbReference type="KEGG" id="ccx:COCOR_05220"/>
<evidence type="ECO:0000313" key="3">
    <source>
        <dbReference type="Proteomes" id="UP000007587"/>
    </source>
</evidence>
<sequence length="431" mass="49473">MKKLTSIQVTNLFGYLNHEINLEEERGITILHGANGTGKTTILRAIEQLSRSIPQFLMNVNFKNIKLSFHDKSSMVVRKDDKQLTIDLYQGGKQTNTVNTKSIYPKHGFDLLPRYIHEIETANTQTTIWQATPSADAGIWALEEDPYNLELSRIVSRQSTNIPPWLTLFWKNFECTLIEEQRLLRIIEERKRGRPLFKRVVEDYADALRAKFKDALSAYAEHSQQLDRTFPRRVIEALESAPPPPDALTARLERIEKRRQELHSAGLIEKETALTWFDYQKLSRGEVATTLSVYAADTESKLNKFDEIHKKITTFENLINSHLTHKTARLSKDSGLEFTISNTGAKLDPASLSSGEQHMLVLFFELIFGRFQPGHLVLIDEPELSLHPAWQLRFIDDLEKVRSINKVDFILATHSPQIIGNKWSLTRELSV</sequence>
<keyword evidence="3" id="KW-1185">Reference proteome</keyword>
<dbReference type="PANTHER" id="PTHR43581">
    <property type="entry name" value="ATP/GTP PHOSPHATASE"/>
    <property type="match status" value="1"/>
</dbReference>
<dbReference type="Proteomes" id="UP000007587">
    <property type="component" value="Chromosome"/>
</dbReference>
<dbReference type="eggNOG" id="COG3950">
    <property type="taxonomic scope" value="Bacteria"/>
</dbReference>
<dbReference type="SUPFAM" id="SSF52540">
    <property type="entry name" value="P-loop containing nucleoside triphosphate hydrolases"/>
    <property type="match status" value="1"/>
</dbReference>
<dbReference type="SMART" id="SM00382">
    <property type="entry name" value="AAA"/>
    <property type="match status" value="1"/>
</dbReference>
<proteinExistence type="predicted"/>
<name>H8MU96_CORCM</name>
<dbReference type="EMBL" id="CP003389">
    <property type="protein sequence ID" value="AFE06259.1"/>
    <property type="molecule type" value="Genomic_DNA"/>
</dbReference>
<evidence type="ECO:0000313" key="2">
    <source>
        <dbReference type="EMBL" id="AFE06259.1"/>
    </source>
</evidence>
<dbReference type="Pfam" id="PF13175">
    <property type="entry name" value="AAA_15"/>
    <property type="match status" value="1"/>
</dbReference>
<dbReference type="STRING" id="1144275.COCOR_05220"/>
<evidence type="ECO:0000259" key="1">
    <source>
        <dbReference type="SMART" id="SM00382"/>
    </source>
</evidence>
<dbReference type="InterPro" id="IPR003593">
    <property type="entry name" value="AAA+_ATPase"/>
</dbReference>
<organism evidence="2 3">
    <name type="scientific">Corallococcus coralloides (strain ATCC 25202 / DSM 2259 / NBRC 100086 / M2)</name>
    <name type="common">Myxococcus coralloides</name>
    <dbReference type="NCBI Taxonomy" id="1144275"/>
    <lineage>
        <taxon>Bacteria</taxon>
        <taxon>Pseudomonadati</taxon>
        <taxon>Myxococcota</taxon>
        <taxon>Myxococcia</taxon>
        <taxon>Myxococcales</taxon>
        <taxon>Cystobacterineae</taxon>
        <taxon>Myxococcaceae</taxon>
        <taxon>Corallococcus</taxon>
    </lineage>
</organism>